<keyword evidence="3" id="KW-1185">Reference proteome</keyword>
<protein>
    <recommendedName>
        <fullName evidence="4">Myb-like domain-containing protein</fullName>
    </recommendedName>
</protein>
<evidence type="ECO:0000313" key="3">
    <source>
        <dbReference type="Proteomes" id="UP000223968"/>
    </source>
</evidence>
<evidence type="ECO:0000313" key="2">
    <source>
        <dbReference type="EMBL" id="PGH05117.1"/>
    </source>
</evidence>
<evidence type="ECO:0008006" key="4">
    <source>
        <dbReference type="Google" id="ProtNLM"/>
    </source>
</evidence>
<comment type="caution">
    <text evidence="2">The sequence shown here is derived from an EMBL/GenBank/DDBJ whole genome shotgun (WGS) entry which is preliminary data.</text>
</comment>
<dbReference type="AlphaFoldDB" id="A0A2B7X8S5"/>
<dbReference type="OrthoDB" id="4196188at2759"/>
<feature type="region of interest" description="Disordered" evidence="1">
    <location>
        <begin position="1"/>
        <end position="35"/>
    </location>
</feature>
<name>A0A2B7X8S5_9EURO</name>
<proteinExistence type="predicted"/>
<dbReference type="EMBL" id="PDNB01000128">
    <property type="protein sequence ID" value="PGH05117.1"/>
    <property type="molecule type" value="Genomic_DNA"/>
</dbReference>
<organism evidence="2 3">
    <name type="scientific">Helicocarpus griseus UAMH5409</name>
    <dbReference type="NCBI Taxonomy" id="1447875"/>
    <lineage>
        <taxon>Eukaryota</taxon>
        <taxon>Fungi</taxon>
        <taxon>Dikarya</taxon>
        <taxon>Ascomycota</taxon>
        <taxon>Pezizomycotina</taxon>
        <taxon>Eurotiomycetes</taxon>
        <taxon>Eurotiomycetidae</taxon>
        <taxon>Onygenales</taxon>
        <taxon>Ajellomycetaceae</taxon>
        <taxon>Helicocarpus</taxon>
    </lineage>
</organism>
<gene>
    <name evidence="2" type="ORF">AJ79_06865</name>
</gene>
<feature type="compositionally biased region" description="Low complexity" evidence="1">
    <location>
        <begin position="9"/>
        <end position="28"/>
    </location>
</feature>
<reference evidence="2 3" key="1">
    <citation type="submission" date="2017-10" db="EMBL/GenBank/DDBJ databases">
        <title>Comparative genomics in systemic dimorphic fungi from Ajellomycetaceae.</title>
        <authorList>
            <person name="Munoz J.F."/>
            <person name="Mcewen J.G."/>
            <person name="Clay O.K."/>
            <person name="Cuomo C.A."/>
        </authorList>
    </citation>
    <scope>NUCLEOTIDE SEQUENCE [LARGE SCALE GENOMIC DNA]</scope>
    <source>
        <strain evidence="2 3">UAMH5409</strain>
    </source>
</reference>
<accession>A0A2B7X8S5</accession>
<evidence type="ECO:0000256" key="1">
    <source>
        <dbReference type="SAM" id="MobiDB-lite"/>
    </source>
</evidence>
<dbReference type="Proteomes" id="UP000223968">
    <property type="component" value="Unassembled WGS sequence"/>
</dbReference>
<sequence>MATISQSASNQAPGGSNPNNPNNPANPQATGGPRGVKWTEEEEMWLIVNTMDNHTNDWLAQHIPGNRGRTSNSIASHLAEMRAKNKLPRGWRWGNLNGRPNWTLEEDEEILDWVLHNRQRIDPEVFVPADRSAEAIKRRAEFLLEDLQFAKIVFDTEEQLRLAQLRYDMTPDGPEKLTAEFALRNAEGNGQQLVRQALQQSLANR</sequence>